<evidence type="ECO:0000313" key="2">
    <source>
        <dbReference type="Proteomes" id="UP000499080"/>
    </source>
</evidence>
<protein>
    <submittedName>
        <fullName evidence="1">Uncharacterized protein</fullName>
    </submittedName>
</protein>
<gene>
    <name evidence="1" type="ORF">AVEN_36875_1</name>
</gene>
<proteinExistence type="predicted"/>
<dbReference type="Proteomes" id="UP000499080">
    <property type="component" value="Unassembled WGS sequence"/>
</dbReference>
<reference evidence="1 2" key="1">
    <citation type="journal article" date="2019" name="Sci. Rep.">
        <title>Orb-weaving spider Araneus ventricosus genome elucidates the spidroin gene catalogue.</title>
        <authorList>
            <person name="Kono N."/>
            <person name="Nakamura H."/>
            <person name="Ohtoshi R."/>
            <person name="Moran D.A.P."/>
            <person name="Shinohara A."/>
            <person name="Yoshida Y."/>
            <person name="Fujiwara M."/>
            <person name="Mori M."/>
            <person name="Tomita M."/>
            <person name="Arakawa K."/>
        </authorList>
    </citation>
    <scope>NUCLEOTIDE SEQUENCE [LARGE SCALE GENOMIC DNA]</scope>
</reference>
<dbReference type="EMBL" id="BGPR01016373">
    <property type="protein sequence ID" value="GBN72747.1"/>
    <property type="molecule type" value="Genomic_DNA"/>
</dbReference>
<evidence type="ECO:0000313" key="1">
    <source>
        <dbReference type="EMBL" id="GBN72747.1"/>
    </source>
</evidence>
<sequence>MTFVPRRFPPTHSSRKIRHAILRRLLSAPPSLFDPSCSSFPTGRISNFLASLRGPNLGRTFALPLASQRGPQKAIRPFQFDFKLFRIPALPIRYANFHSSHTDEMIFLPVFQKSQSECLQNEPYPINKHQLIELPAPEYSTVFGILRVFYRIFRIIPINRTEVSPVSSDSRDALVFEKADVIPPTKENSLFTLFTSIADEKVDEPPDPDPSSN</sequence>
<name>A0A4Y2RAF8_ARAVE</name>
<dbReference type="AlphaFoldDB" id="A0A4Y2RAF8"/>
<keyword evidence="2" id="KW-1185">Reference proteome</keyword>
<organism evidence="1 2">
    <name type="scientific">Araneus ventricosus</name>
    <name type="common">Orbweaver spider</name>
    <name type="synonym">Epeira ventricosa</name>
    <dbReference type="NCBI Taxonomy" id="182803"/>
    <lineage>
        <taxon>Eukaryota</taxon>
        <taxon>Metazoa</taxon>
        <taxon>Ecdysozoa</taxon>
        <taxon>Arthropoda</taxon>
        <taxon>Chelicerata</taxon>
        <taxon>Arachnida</taxon>
        <taxon>Araneae</taxon>
        <taxon>Araneomorphae</taxon>
        <taxon>Entelegynae</taxon>
        <taxon>Araneoidea</taxon>
        <taxon>Araneidae</taxon>
        <taxon>Araneus</taxon>
    </lineage>
</organism>
<comment type="caution">
    <text evidence="1">The sequence shown here is derived from an EMBL/GenBank/DDBJ whole genome shotgun (WGS) entry which is preliminary data.</text>
</comment>
<accession>A0A4Y2RAF8</accession>